<reference evidence="2" key="1">
    <citation type="submission" date="2023-03" db="EMBL/GenBank/DDBJ databases">
        <title>Massive genome expansion in bonnet fungi (Mycena s.s.) driven by repeated elements and novel gene families across ecological guilds.</title>
        <authorList>
            <consortium name="Lawrence Berkeley National Laboratory"/>
            <person name="Harder C.B."/>
            <person name="Miyauchi S."/>
            <person name="Viragh M."/>
            <person name="Kuo A."/>
            <person name="Thoen E."/>
            <person name="Andreopoulos B."/>
            <person name="Lu D."/>
            <person name="Skrede I."/>
            <person name="Drula E."/>
            <person name="Henrissat B."/>
            <person name="Morin E."/>
            <person name="Kohler A."/>
            <person name="Barry K."/>
            <person name="LaButti K."/>
            <person name="Morin E."/>
            <person name="Salamov A."/>
            <person name="Lipzen A."/>
            <person name="Mereny Z."/>
            <person name="Hegedus B."/>
            <person name="Baldrian P."/>
            <person name="Stursova M."/>
            <person name="Weitz H."/>
            <person name="Taylor A."/>
            <person name="Grigoriev I.V."/>
            <person name="Nagy L.G."/>
            <person name="Martin F."/>
            <person name="Kauserud H."/>
        </authorList>
    </citation>
    <scope>NUCLEOTIDE SEQUENCE</scope>
    <source>
        <strain evidence="2">CBHHK002</strain>
    </source>
</reference>
<feature type="region of interest" description="Disordered" evidence="1">
    <location>
        <begin position="1"/>
        <end position="27"/>
    </location>
</feature>
<protein>
    <submittedName>
        <fullName evidence="2">Uncharacterized protein</fullName>
    </submittedName>
</protein>
<dbReference type="AlphaFoldDB" id="A0AAD7A8P6"/>
<accession>A0AAD7A8P6</accession>
<dbReference type="Proteomes" id="UP001218218">
    <property type="component" value="Unassembled WGS sequence"/>
</dbReference>
<proteinExistence type="predicted"/>
<evidence type="ECO:0000313" key="3">
    <source>
        <dbReference type="Proteomes" id="UP001218218"/>
    </source>
</evidence>
<keyword evidence="3" id="KW-1185">Reference proteome</keyword>
<name>A0AAD7A8P6_9AGAR</name>
<sequence>MPGHVSLAATPSRPSTRNGNKRNKLKPPTAYFTSHDLLAALTKSCLEDAQVDFSGSYSVSASSTTDAGAVSDKQRVQTVANDVWKATGYRFTCVCFLLSPFLSACASPLPHPSFSLYPPAPLSVAEANDEASPTAAYKTTLIPPTGTKPASGRAAMQRFACRSRLRITCVPGGGGADSDSDGDGECENRRKGKGRVVTVRMQHCLRHEAYRDSEAAPAPGWASAAQARSSAGVMLAGPSLSPSGWRLPYHVFSAPPDPITLSNTTVGIATEEENPTTETLGAPWPTPVADFLDDLYVRDEAEKAEEENPTTETPGAPWPTPVADFLDALYARDEAAKAEAAEKLRAKEERQAQRRRKSGAQATTSRGKGKDIITDRRRQLCSRGMRDLDGRDDADDTAAPAPETKSATVAAVGDDVDGMPTRLSKRRRLDAVVVPPPESPTGSNSAPPSTLSLHNHRSLSTPITGISSSTIPAPLNACQNCGTTTPSGPKGACALTSTLAPGPERICICHPCSSEYARTHRPPELELQR</sequence>
<gene>
    <name evidence="2" type="ORF">DFH08DRAFT_990672</name>
</gene>
<organism evidence="2 3">
    <name type="scientific">Mycena albidolilacea</name>
    <dbReference type="NCBI Taxonomy" id="1033008"/>
    <lineage>
        <taxon>Eukaryota</taxon>
        <taxon>Fungi</taxon>
        <taxon>Dikarya</taxon>
        <taxon>Basidiomycota</taxon>
        <taxon>Agaricomycotina</taxon>
        <taxon>Agaricomycetes</taxon>
        <taxon>Agaricomycetidae</taxon>
        <taxon>Agaricales</taxon>
        <taxon>Marasmiineae</taxon>
        <taxon>Mycenaceae</taxon>
        <taxon>Mycena</taxon>
    </lineage>
</organism>
<evidence type="ECO:0000313" key="2">
    <source>
        <dbReference type="EMBL" id="KAJ7352266.1"/>
    </source>
</evidence>
<feature type="region of interest" description="Disordered" evidence="1">
    <location>
        <begin position="301"/>
        <end position="322"/>
    </location>
</feature>
<feature type="compositionally biased region" description="Basic and acidic residues" evidence="1">
    <location>
        <begin position="341"/>
        <end position="352"/>
    </location>
</feature>
<feature type="region of interest" description="Disordered" evidence="1">
    <location>
        <begin position="341"/>
        <end position="408"/>
    </location>
</feature>
<feature type="compositionally biased region" description="Basic and acidic residues" evidence="1">
    <location>
        <begin position="368"/>
        <end position="391"/>
    </location>
</feature>
<evidence type="ECO:0000256" key="1">
    <source>
        <dbReference type="SAM" id="MobiDB-lite"/>
    </source>
</evidence>
<dbReference type="EMBL" id="JARIHO010000012">
    <property type="protein sequence ID" value="KAJ7352266.1"/>
    <property type="molecule type" value="Genomic_DNA"/>
</dbReference>
<feature type="region of interest" description="Disordered" evidence="1">
    <location>
        <begin position="433"/>
        <end position="452"/>
    </location>
</feature>
<comment type="caution">
    <text evidence="2">The sequence shown here is derived from an EMBL/GenBank/DDBJ whole genome shotgun (WGS) entry which is preliminary data.</text>
</comment>
<feature type="compositionally biased region" description="Polar residues" evidence="1">
    <location>
        <begin position="440"/>
        <end position="452"/>
    </location>
</feature>